<dbReference type="AlphaFoldDB" id="A0A1G2D6X3"/>
<proteinExistence type="predicted"/>
<comment type="caution">
    <text evidence="1">The sequence shown here is derived from an EMBL/GenBank/DDBJ whole genome shotgun (WGS) entry which is preliminary data.</text>
</comment>
<protein>
    <submittedName>
        <fullName evidence="1">Uncharacterized protein</fullName>
    </submittedName>
</protein>
<dbReference type="EMBL" id="MHLL01000030">
    <property type="protein sequence ID" value="OGZ08700.1"/>
    <property type="molecule type" value="Genomic_DNA"/>
</dbReference>
<dbReference type="Proteomes" id="UP000177996">
    <property type="component" value="Unassembled WGS sequence"/>
</dbReference>
<name>A0A1G2D6X3_9BACT</name>
<evidence type="ECO:0000313" key="2">
    <source>
        <dbReference type="Proteomes" id="UP000177996"/>
    </source>
</evidence>
<organism evidence="1 2">
    <name type="scientific">Candidatus Lloydbacteria bacterium RIFCSPHIGHO2_02_FULL_50_13</name>
    <dbReference type="NCBI Taxonomy" id="1798661"/>
    <lineage>
        <taxon>Bacteria</taxon>
        <taxon>Candidatus Lloydiibacteriota</taxon>
    </lineage>
</organism>
<evidence type="ECO:0000313" key="1">
    <source>
        <dbReference type="EMBL" id="OGZ08700.1"/>
    </source>
</evidence>
<sequence length="97" mass="11438">MENLEGWKDRRIVIRHPEPVVSGFVVKIQWVNDPVIDGSIAEELRGIADVYLWDPLPKEWKPKHPRTLLLDVRDGKWYYVHQLGNRVELAVKKIPKF</sequence>
<dbReference type="STRING" id="1798661.A3D65_01320"/>
<gene>
    <name evidence="1" type="ORF">A3D65_01320</name>
</gene>
<reference evidence="1 2" key="1">
    <citation type="journal article" date="2016" name="Nat. Commun.">
        <title>Thousands of microbial genomes shed light on interconnected biogeochemical processes in an aquifer system.</title>
        <authorList>
            <person name="Anantharaman K."/>
            <person name="Brown C.T."/>
            <person name="Hug L.A."/>
            <person name="Sharon I."/>
            <person name="Castelle C.J."/>
            <person name="Probst A.J."/>
            <person name="Thomas B.C."/>
            <person name="Singh A."/>
            <person name="Wilkins M.J."/>
            <person name="Karaoz U."/>
            <person name="Brodie E.L."/>
            <person name="Williams K.H."/>
            <person name="Hubbard S.S."/>
            <person name="Banfield J.F."/>
        </authorList>
    </citation>
    <scope>NUCLEOTIDE SEQUENCE [LARGE SCALE GENOMIC DNA]</scope>
</reference>
<accession>A0A1G2D6X3</accession>